<accession>A0A4R3KVQ9</accession>
<evidence type="ECO:0000313" key="1">
    <source>
        <dbReference type="EMBL" id="TCS89221.1"/>
    </source>
</evidence>
<comment type="caution">
    <text evidence="1">The sequence shown here is derived from an EMBL/GenBank/DDBJ whole genome shotgun (WGS) entry which is preliminary data.</text>
</comment>
<dbReference type="Pfam" id="PF16428">
    <property type="entry name" value="DUF5025"/>
    <property type="match status" value="1"/>
</dbReference>
<keyword evidence="2" id="KW-1185">Reference proteome</keyword>
<dbReference type="InterPro" id="IPR032206">
    <property type="entry name" value="DUF5025"/>
</dbReference>
<gene>
    <name evidence="1" type="ORF">EDD80_102415</name>
</gene>
<name>A0A4R3KVQ9_9SPHI</name>
<dbReference type="EMBL" id="SMAD01000002">
    <property type="protein sequence ID" value="TCS89221.1"/>
    <property type="molecule type" value="Genomic_DNA"/>
</dbReference>
<evidence type="ECO:0000313" key="2">
    <source>
        <dbReference type="Proteomes" id="UP000295807"/>
    </source>
</evidence>
<dbReference type="AlphaFoldDB" id="A0A4R3KVQ9"/>
<organism evidence="1 2">
    <name type="scientific">Anseongella ginsenosidimutans</name>
    <dbReference type="NCBI Taxonomy" id="496056"/>
    <lineage>
        <taxon>Bacteria</taxon>
        <taxon>Pseudomonadati</taxon>
        <taxon>Bacteroidota</taxon>
        <taxon>Sphingobacteriia</taxon>
        <taxon>Sphingobacteriales</taxon>
        <taxon>Sphingobacteriaceae</taxon>
        <taxon>Anseongella</taxon>
    </lineage>
</organism>
<reference evidence="1 2" key="1">
    <citation type="submission" date="2019-03" db="EMBL/GenBank/DDBJ databases">
        <title>Genomic Encyclopedia of Type Strains, Phase IV (KMG-IV): sequencing the most valuable type-strain genomes for metagenomic binning, comparative biology and taxonomic classification.</title>
        <authorList>
            <person name="Goeker M."/>
        </authorList>
    </citation>
    <scope>NUCLEOTIDE SEQUENCE [LARGE SCALE GENOMIC DNA]</scope>
    <source>
        <strain evidence="1 2">DSM 21100</strain>
    </source>
</reference>
<sequence>MNKVLLIFLSLSLLLSCKEELPEVEEEQEYIQYFEALINGKEVRVESSYSKNRENLRGSWTGVSFGNGPQIAMYTINVTFPGEEEFVPKLRFQVFDLSKRKQEVTHENSYHENFGTYVVYVKDPENEEDEATVYAPGSKPFIIEITKIDYPEGSSIPYVGGTLNGVLYSRDNPKDSVIIENANFEVRY</sequence>
<protein>
    <submittedName>
        <fullName evidence="1">Uncharacterized protein DUF5025</fullName>
    </submittedName>
</protein>
<dbReference type="Proteomes" id="UP000295807">
    <property type="component" value="Unassembled WGS sequence"/>
</dbReference>
<dbReference type="OrthoDB" id="754294at2"/>
<dbReference type="RefSeq" id="WP_132128304.1">
    <property type="nucleotide sequence ID" value="NZ_CP042432.1"/>
</dbReference>
<dbReference type="PROSITE" id="PS51257">
    <property type="entry name" value="PROKAR_LIPOPROTEIN"/>
    <property type="match status" value="1"/>
</dbReference>
<proteinExistence type="predicted"/>